<dbReference type="InterPro" id="IPR046357">
    <property type="entry name" value="PPIase_dom_sf"/>
</dbReference>
<dbReference type="AlphaFoldDB" id="A0A2J7ZIV5"/>
<evidence type="ECO:0000313" key="4">
    <source>
        <dbReference type="EMBL" id="PNH00196.1"/>
    </source>
</evidence>
<feature type="region of interest" description="Disordered" evidence="2">
    <location>
        <begin position="113"/>
        <end position="136"/>
    </location>
</feature>
<accession>A0A2J7ZIV5</accession>
<keyword evidence="5" id="KW-1185">Reference proteome</keyword>
<feature type="domain" description="PPIase FKBP-type" evidence="3">
    <location>
        <begin position="5"/>
        <end position="58"/>
    </location>
</feature>
<reference evidence="4 5" key="1">
    <citation type="journal article" date="2017" name="Mol. Biol. Evol.">
        <title>The 4-celled Tetrabaena socialis nuclear genome reveals the essential components for genetic control of cell number at the origin of multicellularity in the volvocine lineage.</title>
        <authorList>
            <person name="Featherston J."/>
            <person name="Arakaki Y."/>
            <person name="Hanschen E.R."/>
            <person name="Ferris P.J."/>
            <person name="Michod R.E."/>
            <person name="Olson B.J.S.C."/>
            <person name="Nozaki H."/>
            <person name="Durand P.M."/>
        </authorList>
    </citation>
    <scope>NUCLEOTIDE SEQUENCE [LARGE SCALE GENOMIC DNA]</scope>
    <source>
        <strain evidence="4 5">NIES-571</strain>
    </source>
</reference>
<dbReference type="Gene3D" id="3.10.50.40">
    <property type="match status" value="1"/>
</dbReference>
<evidence type="ECO:0000259" key="3">
    <source>
        <dbReference type="Pfam" id="PF00254"/>
    </source>
</evidence>
<feature type="compositionally biased region" description="Low complexity" evidence="2">
    <location>
        <begin position="122"/>
        <end position="132"/>
    </location>
</feature>
<protein>
    <recommendedName>
        <fullName evidence="1">Rotamase</fullName>
    </recommendedName>
</protein>
<dbReference type="Proteomes" id="UP000236333">
    <property type="component" value="Unassembled WGS sequence"/>
</dbReference>
<dbReference type="Pfam" id="PF00254">
    <property type="entry name" value="FKBP_C"/>
    <property type="match status" value="1"/>
</dbReference>
<evidence type="ECO:0000313" key="5">
    <source>
        <dbReference type="Proteomes" id="UP000236333"/>
    </source>
</evidence>
<dbReference type="InterPro" id="IPR001179">
    <property type="entry name" value="PPIase_FKBP_dom"/>
</dbReference>
<name>A0A2J7ZIV5_9CHLO</name>
<evidence type="ECO:0000256" key="1">
    <source>
        <dbReference type="ARBA" id="ARBA00029569"/>
    </source>
</evidence>
<gene>
    <name evidence="4" type="ORF">TSOC_013971</name>
</gene>
<evidence type="ECO:0000256" key="2">
    <source>
        <dbReference type="SAM" id="MobiDB-lite"/>
    </source>
</evidence>
<dbReference type="SUPFAM" id="SSF54534">
    <property type="entry name" value="FKBP-like"/>
    <property type="match status" value="1"/>
</dbReference>
<comment type="caution">
    <text evidence="4">The sequence shown here is derived from an EMBL/GenBank/DDBJ whole genome shotgun (WGS) entry which is preliminary data.</text>
</comment>
<keyword evidence="4" id="KW-0413">Isomerase</keyword>
<dbReference type="EMBL" id="PGGS01001617">
    <property type="protein sequence ID" value="PNH00196.1"/>
    <property type="molecule type" value="Genomic_DNA"/>
</dbReference>
<dbReference type="OrthoDB" id="1902587at2759"/>
<proteinExistence type="predicted"/>
<sequence length="159" mass="16460">MQGGTVSYVVRVAGSDAVVASADDLVFTLGEGHLIPALQAAVKTMKKGEAVALKVKPESPTPNAAYTSRSSCISRLTLPWWRVGELQRAVLEVDLEGARAAADRGDVALYSLSDAPDDDDGSLPLSPSGSPSVYASQMGEQGGLITALPHGVRLQSGVL</sequence>
<organism evidence="4 5">
    <name type="scientific">Tetrabaena socialis</name>
    <dbReference type="NCBI Taxonomy" id="47790"/>
    <lineage>
        <taxon>Eukaryota</taxon>
        <taxon>Viridiplantae</taxon>
        <taxon>Chlorophyta</taxon>
        <taxon>core chlorophytes</taxon>
        <taxon>Chlorophyceae</taxon>
        <taxon>CS clade</taxon>
        <taxon>Chlamydomonadales</taxon>
        <taxon>Tetrabaenaceae</taxon>
        <taxon>Tetrabaena</taxon>
    </lineage>
</organism>
<dbReference type="GO" id="GO:0003755">
    <property type="term" value="F:peptidyl-prolyl cis-trans isomerase activity"/>
    <property type="evidence" value="ECO:0007669"/>
    <property type="project" value="InterPro"/>
</dbReference>